<dbReference type="SUPFAM" id="SSF56349">
    <property type="entry name" value="DNA breaking-rejoining enzymes"/>
    <property type="match status" value="1"/>
</dbReference>
<keyword evidence="1" id="KW-0233">DNA recombination</keyword>
<dbReference type="eggNOG" id="COG0582">
    <property type="taxonomic scope" value="Bacteria"/>
</dbReference>
<organism evidence="2 3">
    <name type="scientific">Pseudogulbenkiania ferrooxidans 2002</name>
    <dbReference type="NCBI Taxonomy" id="279714"/>
    <lineage>
        <taxon>Bacteria</taxon>
        <taxon>Pseudomonadati</taxon>
        <taxon>Pseudomonadota</taxon>
        <taxon>Betaproteobacteria</taxon>
        <taxon>Neisseriales</taxon>
        <taxon>Chromobacteriaceae</taxon>
        <taxon>Pseudogulbenkiania</taxon>
    </lineage>
</organism>
<evidence type="ECO:0000313" key="3">
    <source>
        <dbReference type="Proteomes" id="UP000003165"/>
    </source>
</evidence>
<keyword evidence="3" id="KW-1185">Reference proteome</keyword>
<proteinExistence type="predicted"/>
<accession>B9Z714</accession>
<dbReference type="InterPro" id="IPR011010">
    <property type="entry name" value="DNA_brk_join_enz"/>
</dbReference>
<reference evidence="2 3" key="1">
    <citation type="submission" date="2009-02" db="EMBL/GenBank/DDBJ databases">
        <title>Sequencing of the draft genome and assembly of Lutiella nitroferrum 2002.</title>
        <authorList>
            <consortium name="US DOE Joint Genome Institute (JGI-PGF)"/>
            <person name="Lucas S."/>
            <person name="Copeland A."/>
            <person name="Lapidus A."/>
            <person name="Glavina del Rio T."/>
            <person name="Tice H."/>
            <person name="Bruce D."/>
            <person name="Goodwin L."/>
            <person name="Pitluck S."/>
            <person name="Larimer F."/>
            <person name="Land M.L."/>
            <person name="Hauser L."/>
            <person name="Coates J.D."/>
        </authorList>
    </citation>
    <scope>NUCLEOTIDE SEQUENCE [LARGE SCALE GENOMIC DNA]</scope>
    <source>
        <strain evidence="2 3">2002</strain>
    </source>
</reference>
<dbReference type="Gene3D" id="1.10.443.10">
    <property type="entry name" value="Intergrase catalytic core"/>
    <property type="match status" value="1"/>
</dbReference>
<name>B9Z714_9NEIS</name>
<dbReference type="RefSeq" id="WP_008955169.1">
    <property type="nucleotide sequence ID" value="NZ_ACIS01000009.1"/>
</dbReference>
<sequence length="517" mass="57288">MIKNNMAAPWHLVLDDLLPASAQTKTGVWFTPRSGHWAYREGTHSVSLNFDALPGATSGFVIGLKKTLLWYAKNRSSHHVKNLFERIKHFLMIFSGTDSAPLEVITSEMLINYRSSLTPSTHWYLSTLAGLLKKWHRLGYPGVTADAVTFLKQVRLKGNTKGMAVLTMDTQDGPFTDIELQAIQSAFCTAYAQGEVSLSDYMLGWLFMLLGQRPAQYALLKVCDISVARAKDGTEIYILKIPRVKRRQGALRTSVTNRLLTPQIGALLIQYTKVVEEQFIGKLKDTTQAPLFPASRAHRAPPQGFEFHSTAYRLGRHLQTIFNHLKVASERTGKPIHITPTRFRRTIGTRAAIEGHGELVIAELLDHDDTQNVGVYVQATPEIVERIDQAIALQMAPLAQAFAGVLISTEVDAERGSDPTSRIVSPQCTKGFTPVGNCGKHGFCGFMAPIACYTCRNFQAWLDGPHEAVLNHLVAERERLMANTDARIASVNDRTILAVAQVVNQCREAKRAGGKNE</sequence>
<dbReference type="InterPro" id="IPR048120">
    <property type="entry name" value="Integrase-like"/>
</dbReference>
<evidence type="ECO:0000256" key="1">
    <source>
        <dbReference type="ARBA" id="ARBA00023172"/>
    </source>
</evidence>
<gene>
    <name evidence="2" type="ORF">FuraDRAFT_3150</name>
</gene>
<comment type="caution">
    <text evidence="2">The sequence shown here is derived from an EMBL/GenBank/DDBJ whole genome shotgun (WGS) entry which is preliminary data.</text>
</comment>
<dbReference type="NCBIfam" id="NF041502">
    <property type="entry name" value="integrase_1"/>
    <property type="match status" value="1"/>
</dbReference>
<dbReference type="InterPro" id="IPR013762">
    <property type="entry name" value="Integrase-like_cat_sf"/>
</dbReference>
<dbReference type="GO" id="GO:0003677">
    <property type="term" value="F:DNA binding"/>
    <property type="evidence" value="ECO:0007669"/>
    <property type="project" value="InterPro"/>
</dbReference>
<evidence type="ECO:0000313" key="2">
    <source>
        <dbReference type="EMBL" id="EEG07329.1"/>
    </source>
</evidence>
<dbReference type="AlphaFoldDB" id="B9Z714"/>
<dbReference type="GO" id="GO:0015074">
    <property type="term" value="P:DNA integration"/>
    <property type="evidence" value="ECO:0007669"/>
    <property type="project" value="InterPro"/>
</dbReference>
<dbReference type="GO" id="GO:0006310">
    <property type="term" value="P:DNA recombination"/>
    <property type="evidence" value="ECO:0007669"/>
    <property type="project" value="UniProtKB-KW"/>
</dbReference>
<protein>
    <submittedName>
        <fullName evidence="2">Integrase family protein</fullName>
    </submittedName>
</protein>
<dbReference type="Proteomes" id="UP000003165">
    <property type="component" value="Unassembled WGS sequence"/>
</dbReference>
<dbReference type="EMBL" id="ACIS01000009">
    <property type="protein sequence ID" value="EEG07329.1"/>
    <property type="molecule type" value="Genomic_DNA"/>
</dbReference>